<feature type="signal peptide" evidence="1">
    <location>
        <begin position="1"/>
        <end position="27"/>
    </location>
</feature>
<keyword evidence="1" id="KW-0732">Signal</keyword>
<protein>
    <submittedName>
        <fullName evidence="2">Uncharacterized protein</fullName>
    </submittedName>
</protein>
<accession>A0A1B1A0C6</accession>
<dbReference type="AlphaFoldDB" id="A0A1B1A0C6"/>
<dbReference type="EMBL" id="CP015230">
    <property type="protein sequence ID" value="ANP39948.1"/>
    <property type="molecule type" value="Genomic_DNA"/>
</dbReference>
<reference evidence="2 3" key="1">
    <citation type="journal article" date="2016" name="ISME J.">
        <title>Global occurrence and heterogeneity of the Roseobacter-clade species Ruegeria mobilis.</title>
        <authorList>
            <person name="Sonnenschein E."/>
            <person name="Gram L."/>
        </authorList>
    </citation>
    <scope>NUCLEOTIDE SEQUENCE [LARGE SCALE GENOMIC DNA]</scope>
    <source>
        <strain evidence="2 3">F1926</strain>
    </source>
</reference>
<dbReference type="Proteomes" id="UP000013243">
    <property type="component" value="Chromosome"/>
</dbReference>
<dbReference type="KEGG" id="rmb:K529_004140"/>
<evidence type="ECO:0000256" key="1">
    <source>
        <dbReference type="SAM" id="SignalP"/>
    </source>
</evidence>
<dbReference type="OrthoDB" id="7665031at2"/>
<gene>
    <name evidence="2" type="ORF">K529_004140</name>
</gene>
<evidence type="ECO:0000313" key="3">
    <source>
        <dbReference type="Proteomes" id="UP000013243"/>
    </source>
</evidence>
<organism evidence="2 3">
    <name type="scientific">Tritonibacter mobilis F1926</name>
    <dbReference type="NCBI Taxonomy" id="1265309"/>
    <lineage>
        <taxon>Bacteria</taxon>
        <taxon>Pseudomonadati</taxon>
        <taxon>Pseudomonadota</taxon>
        <taxon>Alphaproteobacteria</taxon>
        <taxon>Rhodobacterales</taxon>
        <taxon>Paracoccaceae</taxon>
        <taxon>Tritonibacter</taxon>
    </lineage>
</organism>
<feature type="chain" id="PRO_5008518284" evidence="1">
    <location>
        <begin position="28"/>
        <end position="192"/>
    </location>
</feature>
<evidence type="ECO:0000313" key="2">
    <source>
        <dbReference type="EMBL" id="ANP39948.1"/>
    </source>
</evidence>
<name>A0A1B1A0C6_9RHOB</name>
<sequence length="192" mass="20985">MGHEMTRFFLTAPLIAASALIAPAAHAQDYWEYGDWRVIITEEDTGEDLRRICHALTGGDGMPTLRLEISNGDAGPPHDFPTPTYFSSAPRGHRTQIGNAQGVAFVFDQQGVFFGVAEGGFDNDGIAWVSATPRWQDVKNALLWMKAASHMEVRALDAYRASTQTYVASLNGFTAAYGKMMDSCGHSVEIPR</sequence>
<proteinExistence type="predicted"/>